<protein>
    <submittedName>
        <fullName evidence="2">Uncharacterized protein</fullName>
    </submittedName>
</protein>
<evidence type="ECO:0000313" key="3">
    <source>
        <dbReference type="Proteomes" id="UP000225972"/>
    </source>
</evidence>
<evidence type="ECO:0000313" key="2">
    <source>
        <dbReference type="EMBL" id="SMX30100.1"/>
    </source>
</evidence>
<feature type="transmembrane region" description="Helical" evidence="1">
    <location>
        <begin position="18"/>
        <end position="39"/>
    </location>
</feature>
<name>A0A238JHG8_9RHOB</name>
<reference evidence="3" key="1">
    <citation type="submission" date="2017-05" db="EMBL/GenBank/DDBJ databases">
        <authorList>
            <person name="Rodrigo-Torres L."/>
            <person name="Arahal R. D."/>
            <person name="Lucena T."/>
        </authorList>
    </citation>
    <scope>NUCLEOTIDE SEQUENCE [LARGE SCALE GENOMIC DNA]</scope>
    <source>
        <strain evidence="3">CECT 8649</strain>
    </source>
</reference>
<dbReference type="EMBL" id="FXXP01000003">
    <property type="protein sequence ID" value="SMX30100.1"/>
    <property type="molecule type" value="Genomic_DNA"/>
</dbReference>
<dbReference type="RefSeq" id="WP_099248859.1">
    <property type="nucleotide sequence ID" value="NZ_FXXP01000003.1"/>
</dbReference>
<keyword evidence="1" id="KW-1133">Transmembrane helix</keyword>
<organism evidence="2 3">
    <name type="scientific">Pelagimonas phthalicica</name>
    <dbReference type="NCBI Taxonomy" id="1037362"/>
    <lineage>
        <taxon>Bacteria</taxon>
        <taxon>Pseudomonadati</taxon>
        <taxon>Pseudomonadota</taxon>
        <taxon>Alphaproteobacteria</taxon>
        <taxon>Rhodobacterales</taxon>
        <taxon>Roseobacteraceae</taxon>
        <taxon>Pelagimonas</taxon>
    </lineage>
</organism>
<keyword evidence="1" id="KW-0812">Transmembrane</keyword>
<dbReference type="AlphaFoldDB" id="A0A238JHG8"/>
<accession>A0A238JHG8</accession>
<gene>
    <name evidence="2" type="ORF">TRP8649_04240</name>
</gene>
<keyword evidence="1" id="KW-0472">Membrane</keyword>
<proteinExistence type="predicted"/>
<keyword evidence="3" id="KW-1185">Reference proteome</keyword>
<evidence type="ECO:0000256" key="1">
    <source>
        <dbReference type="SAM" id="Phobius"/>
    </source>
</evidence>
<sequence length="73" mass="7853">MSWNIVTSYLATALQSDFFAGGLALGGLGLLAAMLRSLYALVARLVHRRVWVSLVPGSVDTTQSPPARVRFCC</sequence>
<dbReference type="Proteomes" id="UP000225972">
    <property type="component" value="Unassembled WGS sequence"/>
</dbReference>